<keyword evidence="3" id="KW-0812">Transmembrane</keyword>
<dbReference type="EMBL" id="PFXB01000090">
    <property type="protein sequence ID" value="PJA37484.1"/>
    <property type="molecule type" value="Genomic_DNA"/>
</dbReference>
<evidence type="ECO:0000259" key="4">
    <source>
        <dbReference type="PROSITE" id="PS51112"/>
    </source>
</evidence>
<dbReference type="CDD" id="cd07361">
    <property type="entry name" value="MEMO_like"/>
    <property type="match status" value="1"/>
</dbReference>
<dbReference type="NCBIfam" id="TIGR04336">
    <property type="entry name" value="AmmeMemoSam_B"/>
    <property type="match status" value="1"/>
</dbReference>
<dbReference type="Gene3D" id="3.30.1490.150">
    <property type="entry name" value="Hypothetical protein ph0010, domain 2"/>
    <property type="match status" value="1"/>
</dbReference>
<evidence type="ECO:0000313" key="5">
    <source>
        <dbReference type="EMBL" id="PJA37484.1"/>
    </source>
</evidence>
<dbReference type="Gene3D" id="3.30.700.20">
    <property type="entry name" value="Hypothetical protein ph0010, domain 1"/>
    <property type="match status" value="1"/>
</dbReference>
<dbReference type="Pfam" id="PF01875">
    <property type="entry name" value="Memo"/>
    <property type="match status" value="1"/>
</dbReference>
<gene>
    <name evidence="5" type="ORF">CO181_03335</name>
</gene>
<dbReference type="Pfam" id="PF01871">
    <property type="entry name" value="AMMECR1"/>
    <property type="match status" value="1"/>
</dbReference>
<dbReference type="Proteomes" id="UP000230538">
    <property type="component" value="Unassembled WGS sequence"/>
</dbReference>
<dbReference type="Gene3D" id="3.40.830.10">
    <property type="entry name" value="LigB-like"/>
    <property type="match status" value="1"/>
</dbReference>
<evidence type="ECO:0000256" key="2">
    <source>
        <dbReference type="HAMAP-Rule" id="MF_00055"/>
    </source>
</evidence>
<dbReference type="InterPro" id="IPR027485">
    <property type="entry name" value="AMMECR1_N"/>
</dbReference>
<feature type="transmembrane region" description="Helical" evidence="3">
    <location>
        <begin position="6"/>
        <end position="26"/>
    </location>
</feature>
<dbReference type="InterPro" id="IPR027623">
    <property type="entry name" value="AmmeMemoSam_A"/>
</dbReference>
<feature type="domain" description="AMMECR1" evidence="4">
    <location>
        <begin position="339"/>
        <end position="515"/>
    </location>
</feature>
<evidence type="ECO:0000256" key="1">
    <source>
        <dbReference type="ARBA" id="ARBA00006315"/>
    </source>
</evidence>
<dbReference type="HAMAP" id="MF_00055">
    <property type="entry name" value="MEMO1"/>
    <property type="match status" value="1"/>
</dbReference>
<keyword evidence="3" id="KW-0472">Membrane</keyword>
<dbReference type="SUPFAM" id="SSF143447">
    <property type="entry name" value="AMMECR1-like"/>
    <property type="match status" value="1"/>
</dbReference>
<accession>A0A2M7WWT3</accession>
<reference evidence="6" key="1">
    <citation type="submission" date="2017-09" db="EMBL/GenBank/DDBJ databases">
        <title>Depth-based differentiation of microbial function through sediment-hosted aquifers and enrichment of novel symbionts in the deep terrestrial subsurface.</title>
        <authorList>
            <person name="Probst A.J."/>
            <person name="Ladd B."/>
            <person name="Jarett J.K."/>
            <person name="Geller-Mcgrath D.E."/>
            <person name="Sieber C.M.K."/>
            <person name="Emerson J.B."/>
            <person name="Anantharaman K."/>
            <person name="Thomas B.C."/>
            <person name="Malmstrom R."/>
            <person name="Stieglmeier M."/>
            <person name="Klingl A."/>
            <person name="Woyke T."/>
            <person name="Ryan C.M."/>
            <person name="Banfield J.F."/>
        </authorList>
    </citation>
    <scope>NUCLEOTIDE SEQUENCE [LARGE SCALE GENOMIC DNA]</scope>
</reference>
<protein>
    <recommendedName>
        <fullName evidence="2">MEMO1 family protein CO181_03335</fullName>
    </recommendedName>
</protein>
<proteinExistence type="inferred from homology"/>
<evidence type="ECO:0000313" key="6">
    <source>
        <dbReference type="Proteomes" id="UP000230538"/>
    </source>
</evidence>
<dbReference type="PANTHER" id="PTHR11060:SF0">
    <property type="entry name" value="PROTEIN MEMO1"/>
    <property type="match status" value="1"/>
</dbReference>
<dbReference type="InterPro" id="IPR023473">
    <property type="entry name" value="AMMECR1"/>
</dbReference>
<dbReference type="NCBIfam" id="TIGR04335">
    <property type="entry name" value="AmmeMemoSam_A"/>
    <property type="match status" value="1"/>
</dbReference>
<dbReference type="InterPro" id="IPR036071">
    <property type="entry name" value="AMMECR1_dom_sf"/>
</dbReference>
<dbReference type="InterPro" id="IPR002737">
    <property type="entry name" value="MEMO1_fam"/>
</dbReference>
<dbReference type="NCBIfam" id="TIGR00296">
    <property type="entry name" value="TIGR00296 family protein"/>
    <property type="match status" value="1"/>
</dbReference>
<comment type="similarity">
    <text evidence="1 2">Belongs to the MEMO1 family.</text>
</comment>
<organism evidence="5 6">
    <name type="scientific">candidate division WWE3 bacterium CG_4_9_14_3_um_filter_43_9</name>
    <dbReference type="NCBI Taxonomy" id="1975082"/>
    <lineage>
        <taxon>Bacteria</taxon>
        <taxon>Katanobacteria</taxon>
    </lineage>
</organism>
<dbReference type="InterPro" id="IPR002733">
    <property type="entry name" value="AMMECR1_domain"/>
</dbReference>
<dbReference type="PANTHER" id="PTHR11060">
    <property type="entry name" value="PROTEIN MEMO1"/>
    <property type="match status" value="1"/>
</dbReference>
<sequence>MKIQKVVIPALIIIGFLIFFGAISTLTNKNSKETKGETTSSSTQRSESIVRQPYVAGSFYPADSQELAARLNAFLSGVDKIEASGKLRILIVPHAGIDYSGNVAAGGFKQLEGQSYRRVILLGVSHNVYFDHIAVYPSGEWETPLGKVAVDEDLAQTLTDEPQMIKSNRQAHEQEHSLEVELIFLQQVLSDFKIVPVLIGQVADETLSSLARKVSNNLSDQTLLVVSTDLSHYPSKKVADEVDSETIEAILSGNSDIFTQSIKKNESADYPNLVTCACGAQAVRVALQSAKLLNLTDFKKIAYENSGDVTGDNERAVGYAAIGVWGKTENSGEVMLDNESQKEALAIARETLVEYISHQKIPSVIATSAVLQDNLGAFVTLRKNGQLRGCIGRFEPDEPLRQGIQMMTIAAATDDPRFSPIQPVELAEIKIEISVMTPKRKIEDWQEIELGKEGVVVQKGMYSGTFLPQVATETGWSKEEFLRQLCTQKAGLPENCYQDPEVDLYVFEAQVLAEE</sequence>
<dbReference type="AlphaFoldDB" id="A0A2M7WWT3"/>
<name>A0A2M7WWT3_UNCKA</name>
<keyword evidence="3" id="KW-1133">Transmembrane helix</keyword>
<evidence type="ECO:0000256" key="3">
    <source>
        <dbReference type="SAM" id="Phobius"/>
    </source>
</evidence>
<comment type="caution">
    <text evidence="5">The sequence shown here is derived from an EMBL/GenBank/DDBJ whole genome shotgun (WGS) entry which is preliminary data.</text>
</comment>
<dbReference type="PROSITE" id="PS51112">
    <property type="entry name" value="AMMECR1"/>
    <property type="match status" value="1"/>
</dbReference>